<dbReference type="GO" id="GO:0016787">
    <property type="term" value="F:hydrolase activity"/>
    <property type="evidence" value="ECO:0007669"/>
    <property type="project" value="UniProtKB-KW"/>
</dbReference>
<dbReference type="Pfam" id="PF07859">
    <property type="entry name" value="Abhydrolase_3"/>
    <property type="match status" value="1"/>
</dbReference>
<dbReference type="PANTHER" id="PTHR48081">
    <property type="entry name" value="AB HYDROLASE SUPERFAMILY PROTEIN C4A8.06C"/>
    <property type="match status" value="1"/>
</dbReference>
<dbReference type="RefSeq" id="WP_368391773.1">
    <property type="nucleotide sequence ID" value="NZ_JBFRYC010000004.1"/>
</dbReference>
<proteinExistence type="predicted"/>
<organism evidence="3 4">
    <name type="scientific">Thioclava arctica</name>
    <dbReference type="NCBI Taxonomy" id="3238301"/>
    <lineage>
        <taxon>Bacteria</taxon>
        <taxon>Pseudomonadati</taxon>
        <taxon>Pseudomonadota</taxon>
        <taxon>Alphaproteobacteria</taxon>
        <taxon>Rhodobacterales</taxon>
        <taxon>Paracoccaceae</taxon>
        <taxon>Thioclava</taxon>
    </lineage>
</organism>
<protein>
    <submittedName>
        <fullName evidence="3">Alpha/beta hydrolase</fullName>
    </submittedName>
</protein>
<comment type="caution">
    <text evidence="3">The sequence shown here is derived from an EMBL/GenBank/DDBJ whole genome shotgun (WGS) entry which is preliminary data.</text>
</comment>
<dbReference type="SUPFAM" id="SSF53474">
    <property type="entry name" value="alpha/beta-Hydrolases"/>
    <property type="match status" value="1"/>
</dbReference>
<keyword evidence="4" id="KW-1185">Reference proteome</keyword>
<evidence type="ECO:0000313" key="3">
    <source>
        <dbReference type="EMBL" id="MEX1661843.1"/>
    </source>
</evidence>
<evidence type="ECO:0000259" key="2">
    <source>
        <dbReference type="Pfam" id="PF07859"/>
    </source>
</evidence>
<name>A0ABV3TLK9_9RHOB</name>
<dbReference type="PANTHER" id="PTHR48081:SF33">
    <property type="entry name" value="KYNURENINE FORMAMIDASE"/>
    <property type="match status" value="1"/>
</dbReference>
<dbReference type="InterPro" id="IPR050300">
    <property type="entry name" value="GDXG_lipolytic_enzyme"/>
</dbReference>
<sequence>MDDQSGIDWEDAFVNASHIENGESYPQLWLDRAAAFRAQIEGRLSEVAYGAAAREKMDIFRPESDSKGLLVFVHGGYWRAFSKDHWSHLAAGALARGWTVVMPGYTLAPENTIPGITGQISRAITQAAGLVDGPIHLAGHSAGGHLATRMVSDDSTLPAPIAERIARVISISGLHDLRPLVLNSLNEILGLTPEIAAAESPALHGVRPGVRVTAWVGAAERPEFLRQAALLAESWAPADLIAAPRRHHFDVIDDLCEPSSQLVNALLASG</sequence>
<keyword evidence="1 3" id="KW-0378">Hydrolase</keyword>
<dbReference type="Gene3D" id="3.40.50.1820">
    <property type="entry name" value="alpha/beta hydrolase"/>
    <property type="match status" value="1"/>
</dbReference>
<evidence type="ECO:0000256" key="1">
    <source>
        <dbReference type="ARBA" id="ARBA00022801"/>
    </source>
</evidence>
<dbReference type="Proteomes" id="UP001557465">
    <property type="component" value="Unassembled WGS sequence"/>
</dbReference>
<dbReference type="InterPro" id="IPR013094">
    <property type="entry name" value="AB_hydrolase_3"/>
</dbReference>
<gene>
    <name evidence="3" type="ORF">AB4874_09280</name>
</gene>
<reference evidence="3 4" key="1">
    <citation type="journal article" date="2011" name="Int. J. Syst. Evol. Microbiol.">
        <title>Zhongshania antarctica gen. nov., sp. nov. and Zhongshania guokunii sp. nov., gammaproteobacteria respectively isolated from coastal attached (fast) ice and surface seawater of the Antarctic.</title>
        <authorList>
            <person name="Li H.J."/>
            <person name="Zhang X.Y."/>
            <person name="Chen C.X."/>
            <person name="Zhang Y.J."/>
            <person name="Gao Z.M."/>
            <person name="Yu Y."/>
            <person name="Chen X.L."/>
            <person name="Chen B."/>
            <person name="Zhang Y.Z."/>
        </authorList>
    </citation>
    <scope>NUCLEOTIDE SEQUENCE [LARGE SCALE GENOMIC DNA]</scope>
    <source>
        <strain evidence="3 4">15-R06ZXC-3</strain>
    </source>
</reference>
<accession>A0ABV3TLK9</accession>
<dbReference type="EMBL" id="JBFRYC010000004">
    <property type="protein sequence ID" value="MEX1661843.1"/>
    <property type="molecule type" value="Genomic_DNA"/>
</dbReference>
<feature type="domain" description="Alpha/beta hydrolase fold-3" evidence="2">
    <location>
        <begin position="70"/>
        <end position="151"/>
    </location>
</feature>
<dbReference type="InterPro" id="IPR029058">
    <property type="entry name" value="AB_hydrolase_fold"/>
</dbReference>
<evidence type="ECO:0000313" key="4">
    <source>
        <dbReference type="Proteomes" id="UP001557465"/>
    </source>
</evidence>